<evidence type="ECO:0000313" key="3">
    <source>
        <dbReference type="Proteomes" id="UP000239590"/>
    </source>
</evidence>
<dbReference type="InterPro" id="IPR009325">
    <property type="entry name" value="DUF983"/>
</dbReference>
<name>A0A2S7ILQ4_9BACT</name>
<keyword evidence="3" id="KW-1185">Reference proteome</keyword>
<sequence>MKRSKLEAVAGGCCPRCREGKMFKYPLWNVTKFDQMHRYCPECGLRFEREPGFFIGAMYVSYGLTTGIILATAVVLFYLFNDPSPFVYIGVSIALIVISVPFTFRVSRVLYIHLFSGVDYEENPDKILHADS</sequence>
<dbReference type="OrthoDB" id="9790326at2"/>
<dbReference type="RefSeq" id="WP_104709858.1">
    <property type="nucleotide sequence ID" value="NZ_PTRA01000001.1"/>
</dbReference>
<gene>
    <name evidence="2" type="ORF">C5O19_03095</name>
</gene>
<proteinExistence type="predicted"/>
<keyword evidence="1" id="KW-1133">Transmembrane helix</keyword>
<dbReference type="AlphaFoldDB" id="A0A2S7ILQ4"/>
<keyword evidence="1" id="KW-0472">Membrane</keyword>
<evidence type="ECO:0000313" key="2">
    <source>
        <dbReference type="EMBL" id="PQA58664.1"/>
    </source>
</evidence>
<evidence type="ECO:0000256" key="1">
    <source>
        <dbReference type="SAM" id="Phobius"/>
    </source>
</evidence>
<dbReference type="Pfam" id="PF06170">
    <property type="entry name" value="DUF983"/>
    <property type="match status" value="1"/>
</dbReference>
<reference evidence="3" key="1">
    <citation type="submission" date="2018-02" db="EMBL/GenBank/DDBJ databases">
        <title>Genome sequencing of Solimonas sp. HR-BB.</title>
        <authorList>
            <person name="Lee Y."/>
            <person name="Jeon C.O."/>
        </authorList>
    </citation>
    <scope>NUCLEOTIDE SEQUENCE [LARGE SCALE GENOMIC DNA]</scope>
    <source>
        <strain evidence="3">HR-U</strain>
    </source>
</reference>
<protein>
    <submittedName>
        <fullName evidence="2">DUF983 domain-containing protein</fullName>
    </submittedName>
</protein>
<dbReference type="Proteomes" id="UP000239590">
    <property type="component" value="Unassembled WGS sequence"/>
</dbReference>
<feature type="transmembrane region" description="Helical" evidence="1">
    <location>
        <begin position="59"/>
        <end position="80"/>
    </location>
</feature>
<feature type="transmembrane region" description="Helical" evidence="1">
    <location>
        <begin position="86"/>
        <end position="104"/>
    </location>
</feature>
<dbReference type="EMBL" id="PTRA01000001">
    <property type="protein sequence ID" value="PQA58664.1"/>
    <property type="molecule type" value="Genomic_DNA"/>
</dbReference>
<keyword evidence="1" id="KW-0812">Transmembrane</keyword>
<comment type="caution">
    <text evidence="2">The sequence shown here is derived from an EMBL/GenBank/DDBJ whole genome shotgun (WGS) entry which is preliminary data.</text>
</comment>
<organism evidence="2 3">
    <name type="scientific">Siphonobacter curvatus</name>
    <dbReference type="NCBI Taxonomy" id="2094562"/>
    <lineage>
        <taxon>Bacteria</taxon>
        <taxon>Pseudomonadati</taxon>
        <taxon>Bacteroidota</taxon>
        <taxon>Cytophagia</taxon>
        <taxon>Cytophagales</taxon>
        <taxon>Cytophagaceae</taxon>
        <taxon>Siphonobacter</taxon>
    </lineage>
</organism>
<accession>A0A2S7ILQ4</accession>